<dbReference type="EMBL" id="JAUFQU010000001">
    <property type="protein sequence ID" value="MDN3706980.1"/>
    <property type="molecule type" value="Genomic_DNA"/>
</dbReference>
<proteinExistence type="predicted"/>
<organism evidence="1 2">
    <name type="scientific">Paenimyroides ceti</name>
    <dbReference type="NCBI Taxonomy" id="395087"/>
    <lineage>
        <taxon>Bacteria</taxon>
        <taxon>Pseudomonadati</taxon>
        <taxon>Bacteroidota</taxon>
        <taxon>Flavobacteriia</taxon>
        <taxon>Flavobacteriales</taxon>
        <taxon>Flavobacteriaceae</taxon>
        <taxon>Paenimyroides</taxon>
    </lineage>
</organism>
<reference evidence="2" key="1">
    <citation type="journal article" date="2019" name="Int. J. Syst. Evol. Microbiol.">
        <title>The Global Catalogue of Microorganisms (GCM) 10K type strain sequencing project: providing services to taxonomists for standard genome sequencing and annotation.</title>
        <authorList>
            <consortium name="The Broad Institute Genomics Platform"/>
            <consortium name="The Broad Institute Genome Sequencing Center for Infectious Disease"/>
            <person name="Wu L."/>
            <person name="Ma J."/>
        </authorList>
    </citation>
    <scope>NUCLEOTIDE SEQUENCE [LARGE SCALE GENOMIC DNA]</scope>
    <source>
        <strain evidence="2">CECT 7184</strain>
    </source>
</reference>
<keyword evidence="2" id="KW-1185">Reference proteome</keyword>
<name>A0ABT8CRZ0_9FLAO</name>
<comment type="caution">
    <text evidence="1">The sequence shown here is derived from an EMBL/GenBank/DDBJ whole genome shotgun (WGS) entry which is preliminary data.</text>
</comment>
<dbReference type="Proteomes" id="UP001242368">
    <property type="component" value="Unassembled WGS sequence"/>
</dbReference>
<sequence>MKVIFLSVFSLILGCNSIKEFEYISNSNDRKYKDFVSQHDANSYTNIVSKKGTFYLYKPCDLGFQQLIEINDNKIVIEAGETFEYQIKSVIHNNDFIDYEIYNDYEMGNLLMKTLDDNKVLFKLKDKDAISYFLMTSFSSATNYPLIIHHCNEKRAEMDFDSLDLERIWHHGFE</sequence>
<protein>
    <submittedName>
        <fullName evidence="1">Uncharacterized protein</fullName>
    </submittedName>
</protein>
<gene>
    <name evidence="1" type="ORF">QW060_07510</name>
</gene>
<evidence type="ECO:0000313" key="1">
    <source>
        <dbReference type="EMBL" id="MDN3706980.1"/>
    </source>
</evidence>
<dbReference type="PROSITE" id="PS51257">
    <property type="entry name" value="PROKAR_LIPOPROTEIN"/>
    <property type="match status" value="1"/>
</dbReference>
<evidence type="ECO:0000313" key="2">
    <source>
        <dbReference type="Proteomes" id="UP001242368"/>
    </source>
</evidence>
<accession>A0ABT8CRZ0</accession>
<dbReference type="RefSeq" id="WP_290363026.1">
    <property type="nucleotide sequence ID" value="NZ_JAUFQU010000001.1"/>
</dbReference>